<protein>
    <submittedName>
        <fullName evidence="1">Uncharacterized protein</fullName>
    </submittedName>
</protein>
<sequence>MKLRAIYTLPVIACLASAALTAPAAHAATKTPDIRVCNAGDGYTFSKGARHLNVKWTGLDHNGTGSSTTFTFSSTSTSTVSSTLSANFSVDIGFLLESASATFGASYTKTQSLAFTNSAPVSTPAGWYAHGEYGEWQQTIYVDYVYTNTSCAQSIMGTGTLQADSGAGWDTWTTSS</sequence>
<dbReference type="EMBL" id="JBHEZX010000009">
    <property type="protein sequence ID" value="MFC1411921.1"/>
    <property type="molecule type" value="Genomic_DNA"/>
</dbReference>
<name>A0ABV6VE56_9ACTN</name>
<keyword evidence="2" id="KW-1185">Reference proteome</keyword>
<reference evidence="1 2" key="1">
    <citation type="submission" date="2024-09" db="EMBL/GenBank/DDBJ databases">
        <authorList>
            <person name="Lee S.D."/>
        </authorList>
    </citation>
    <scope>NUCLEOTIDE SEQUENCE [LARGE SCALE GENOMIC DNA]</scope>
    <source>
        <strain evidence="1 2">N1-1</strain>
    </source>
</reference>
<comment type="caution">
    <text evidence="1">The sequence shown here is derived from an EMBL/GenBank/DDBJ whole genome shotgun (WGS) entry which is preliminary data.</text>
</comment>
<evidence type="ECO:0000313" key="1">
    <source>
        <dbReference type="EMBL" id="MFC1411921.1"/>
    </source>
</evidence>
<gene>
    <name evidence="1" type="ORF">ACEZDG_21895</name>
</gene>
<dbReference type="Proteomes" id="UP001592582">
    <property type="component" value="Unassembled WGS sequence"/>
</dbReference>
<accession>A0ABV6VE56</accession>
<proteinExistence type="predicted"/>
<evidence type="ECO:0000313" key="2">
    <source>
        <dbReference type="Proteomes" id="UP001592582"/>
    </source>
</evidence>
<organism evidence="1 2">
    <name type="scientific">Streptacidiphilus alkalitolerans</name>
    <dbReference type="NCBI Taxonomy" id="3342712"/>
    <lineage>
        <taxon>Bacteria</taxon>
        <taxon>Bacillati</taxon>
        <taxon>Actinomycetota</taxon>
        <taxon>Actinomycetes</taxon>
        <taxon>Kitasatosporales</taxon>
        <taxon>Streptomycetaceae</taxon>
        <taxon>Streptacidiphilus</taxon>
    </lineage>
</organism>